<feature type="domain" description="Fucosyltransferase C-terminal" evidence="20">
    <location>
        <begin position="200"/>
        <end position="374"/>
    </location>
</feature>
<dbReference type="InParanoid" id="H9GDZ6"/>
<keyword evidence="11 19" id="KW-0472">Membrane</keyword>
<dbReference type="STRING" id="28377.ENSACAP00000008352"/>
<dbReference type="Gene3D" id="3.40.50.11660">
    <property type="entry name" value="Glycosyl transferase family 10, C-terminal domain"/>
    <property type="match status" value="1"/>
</dbReference>
<dbReference type="UniPathway" id="UPA00378"/>
<dbReference type="AlphaFoldDB" id="H9GDZ6"/>
<dbReference type="Ensembl" id="ENSACAT00000008533.3">
    <property type="protein sequence ID" value="ENSACAP00000008352.3"/>
    <property type="gene ID" value="ENSACAG00000008546.3"/>
</dbReference>
<evidence type="ECO:0000313" key="23">
    <source>
        <dbReference type="Proteomes" id="UP000001646"/>
    </source>
</evidence>
<evidence type="ECO:0000256" key="7">
    <source>
        <dbReference type="ARBA" id="ARBA00022968"/>
    </source>
</evidence>
<name>H9GDZ6_ANOCA</name>
<evidence type="ECO:0000256" key="14">
    <source>
        <dbReference type="ARBA" id="ARBA00036052"/>
    </source>
</evidence>
<evidence type="ECO:0000256" key="4">
    <source>
        <dbReference type="ARBA" id="ARBA00022676"/>
    </source>
</evidence>
<evidence type="ECO:0000256" key="16">
    <source>
        <dbReference type="ARBA" id="ARBA00036468"/>
    </source>
</evidence>
<dbReference type="Pfam" id="PF00852">
    <property type="entry name" value="Glyco_transf_10"/>
    <property type="match status" value="1"/>
</dbReference>
<dbReference type="GO" id="GO:0034709">
    <property type="term" value="C:methylosome"/>
    <property type="evidence" value="ECO:0000318"/>
    <property type="project" value="GO_Central"/>
</dbReference>
<dbReference type="HOGENOM" id="CLU_032075_4_1_1"/>
<dbReference type="Pfam" id="PF17039">
    <property type="entry name" value="Glyco_tran_10_N"/>
    <property type="match status" value="1"/>
</dbReference>
<evidence type="ECO:0000256" key="12">
    <source>
        <dbReference type="ARBA" id="ARBA00023180"/>
    </source>
</evidence>
<dbReference type="PANTHER" id="PTHR11929">
    <property type="entry name" value="ALPHA- 1,3 -FUCOSYLTRANSFERASE"/>
    <property type="match status" value="1"/>
</dbReference>
<dbReference type="PANTHER" id="PTHR11929:SF11">
    <property type="entry name" value="4-GALACTOSYL-N-ACETYLGLUCOSAMINIDE 3-ALPHA-L-FUCOSYLTRANSFERASE FUT5"/>
    <property type="match status" value="1"/>
</dbReference>
<evidence type="ECO:0000259" key="21">
    <source>
        <dbReference type="Pfam" id="PF17039"/>
    </source>
</evidence>
<evidence type="ECO:0000256" key="10">
    <source>
        <dbReference type="ARBA" id="ARBA00023098"/>
    </source>
</evidence>
<comment type="catalytic activity">
    <reaction evidence="13">
        <text>a beta-D-galactosyl-(1-&gt;4)-N-acetyl-beta-D-glucosaminyl derivative + GDP-beta-L-fucose = a beta-D-galactosyl-(1-&gt;4)-[alpha-L-fucosyl-(1-&gt;3)]-N-acetyl-beta-D-glucosaminyl derivative + GDP + H(+)</text>
        <dbReference type="Rhea" id="RHEA:14257"/>
        <dbReference type="ChEBI" id="CHEBI:15378"/>
        <dbReference type="ChEBI" id="CHEBI:57273"/>
        <dbReference type="ChEBI" id="CHEBI:58189"/>
        <dbReference type="ChEBI" id="CHEBI:133507"/>
        <dbReference type="ChEBI" id="CHEBI:137941"/>
        <dbReference type="EC" id="2.4.1.152"/>
    </reaction>
    <physiologicalReaction direction="left-to-right" evidence="13">
        <dbReference type="Rhea" id="RHEA:14258"/>
    </physiologicalReaction>
</comment>
<feature type="domain" description="Fucosyltransferase N-terminal" evidence="21">
    <location>
        <begin position="81"/>
        <end position="186"/>
    </location>
</feature>
<organism evidence="22 23">
    <name type="scientific">Anolis carolinensis</name>
    <name type="common">Green anole</name>
    <name type="synonym">American chameleon</name>
    <dbReference type="NCBI Taxonomy" id="28377"/>
    <lineage>
        <taxon>Eukaryota</taxon>
        <taxon>Metazoa</taxon>
        <taxon>Chordata</taxon>
        <taxon>Craniata</taxon>
        <taxon>Vertebrata</taxon>
        <taxon>Euteleostomi</taxon>
        <taxon>Lepidosauria</taxon>
        <taxon>Squamata</taxon>
        <taxon>Bifurcata</taxon>
        <taxon>Unidentata</taxon>
        <taxon>Episquamata</taxon>
        <taxon>Toxicofera</taxon>
        <taxon>Iguania</taxon>
        <taxon>Dactyloidae</taxon>
        <taxon>Anolis</taxon>
    </lineage>
</organism>
<dbReference type="InterPro" id="IPR031481">
    <property type="entry name" value="Glyco_tran_10_N"/>
</dbReference>
<keyword evidence="8 19" id="KW-1133">Transmembrane helix</keyword>
<reference evidence="22" key="2">
    <citation type="submission" date="2025-08" db="UniProtKB">
        <authorList>
            <consortium name="Ensembl"/>
        </authorList>
    </citation>
    <scope>IDENTIFICATION</scope>
</reference>
<dbReference type="Bgee" id="ENSACAG00000008546">
    <property type="expression patterns" value="Expressed in liver and 2 other cell types or tissues"/>
</dbReference>
<dbReference type="FunFam" id="3.40.50.11660:FF:000001">
    <property type="entry name" value="alpha-(1,3)-fucosyltransferase 9"/>
    <property type="match status" value="1"/>
</dbReference>
<evidence type="ECO:0000256" key="17">
    <source>
        <dbReference type="ARBA" id="ARBA00036481"/>
    </source>
</evidence>
<reference evidence="22" key="1">
    <citation type="submission" date="2009-12" db="EMBL/GenBank/DDBJ databases">
        <title>The Genome Sequence of Anolis carolinensis (Green Anole Lizard).</title>
        <authorList>
            <consortium name="The Genome Sequencing Platform"/>
            <person name="Di Palma F."/>
            <person name="Alfoldi J."/>
            <person name="Heiman D."/>
            <person name="Young S."/>
            <person name="Grabherr M."/>
            <person name="Johnson J."/>
            <person name="Lander E.S."/>
            <person name="Lindblad-Toh K."/>
        </authorList>
    </citation>
    <scope>NUCLEOTIDE SEQUENCE [LARGE SCALE GENOMIC DNA]</scope>
    <source>
        <strain evidence="22">JBL SC #1</strain>
    </source>
</reference>
<keyword evidence="23" id="KW-1185">Reference proteome</keyword>
<dbReference type="GO" id="GO:0017060">
    <property type="term" value="F:3-galactosyl-N-acetylglucosaminide 4-alpha-L-fucosyltransferase activity"/>
    <property type="evidence" value="ECO:0007669"/>
    <property type="project" value="UniProtKB-EC"/>
</dbReference>
<proteinExistence type="inferred from homology"/>
<dbReference type="GeneTree" id="ENSGT00940000163125"/>
<sequence length="376" mass="43849">MGSSGQAPGLTCWKVLTFLILQLSFSAIFFAYVRIHGKANQEVPEFDMVSQTRCPPVSQTPCPPAGQPQRSTVGERSSNLITILLWTWPFGRPFLIQKCSQLLGLPDCDFTTNRSRYQEADAVIVHHRDVCWSAGKLPQLPRPPSQLWIWFNLESPSASPNLHFMDHHFNLTMSYRRDSDIFTPYGWMEVLPRPGNVTVPPKSKLVAWVLSNWKPGSRRVQYYNELKKHLQVDVYGRGHLPLRREDHLSTLSQYKFYLAFENTVHEDYITEKVWRNSFVTWAVPVVLGPPRKSYERHMPPESFIHVDDFPSAQDLATFLQELDRNATRYQSYFRWRERLKPVGETCWAMHFCKACWALQKKPVQYQTIPELSKWFK</sequence>
<keyword evidence="10" id="KW-0443">Lipid metabolism</keyword>
<dbReference type="GO" id="GO:0007309">
    <property type="term" value="P:oocyte axis specification"/>
    <property type="evidence" value="ECO:0000318"/>
    <property type="project" value="GO_Central"/>
</dbReference>
<comment type="catalytic activity">
    <reaction evidence="17">
        <text>an N-acetyl-alpha-neuraminyl-(2-&gt;3)-beta-D-galactosyl-(1-&gt;4)-N-acetyl-beta-D-glucosaminyl derivative + GDP-beta-L-fucose = an alpha-Neu5Ac-(2-&gt;3)-beta-D-Gal-(1-&gt;4)-[alpha-L-Fuc-(1-&gt;3)]-beta-D-GlcNAc derivative + GDP + H(+)</text>
        <dbReference type="Rhea" id="RHEA:56076"/>
        <dbReference type="ChEBI" id="CHEBI:15378"/>
        <dbReference type="ChEBI" id="CHEBI:57273"/>
        <dbReference type="ChEBI" id="CHEBI:58189"/>
        <dbReference type="ChEBI" id="CHEBI:136545"/>
        <dbReference type="ChEBI" id="CHEBI:139509"/>
    </reaction>
    <physiologicalReaction direction="left-to-right" evidence="17">
        <dbReference type="Rhea" id="RHEA:56077"/>
    </physiologicalReaction>
</comment>
<evidence type="ECO:0000256" key="11">
    <source>
        <dbReference type="ARBA" id="ARBA00023136"/>
    </source>
</evidence>
<evidence type="ECO:0000259" key="20">
    <source>
        <dbReference type="Pfam" id="PF00852"/>
    </source>
</evidence>
<dbReference type="InterPro" id="IPR055270">
    <property type="entry name" value="Glyco_tran_10_C"/>
</dbReference>
<dbReference type="GO" id="GO:0006629">
    <property type="term" value="P:lipid metabolic process"/>
    <property type="evidence" value="ECO:0007669"/>
    <property type="project" value="UniProtKB-KW"/>
</dbReference>
<evidence type="ECO:0000256" key="6">
    <source>
        <dbReference type="ARBA" id="ARBA00022692"/>
    </source>
</evidence>
<keyword evidence="6 19" id="KW-0812">Transmembrane</keyword>
<evidence type="ECO:0000256" key="9">
    <source>
        <dbReference type="ARBA" id="ARBA00023034"/>
    </source>
</evidence>
<dbReference type="InterPro" id="IPR038577">
    <property type="entry name" value="GT10-like_C_sf"/>
</dbReference>
<comment type="catalytic activity">
    <reaction evidence="16">
        <text>an alpha-Neu5Ac-(2-&gt;3)-beta-D-Gal-(1-&gt;3)-D-GlcNAc derivative + GDP-beta-L-fucose = an alpha-Neu5Ac-(2-&gt;3)-beta-D-Gal-(1-&gt;3)-[alpha-L-Fuc-(1-&gt;4)]-beta-D-GlcNAc derivative + GDP + H(+)</text>
        <dbReference type="Rhea" id="RHEA:62904"/>
        <dbReference type="ChEBI" id="CHEBI:15378"/>
        <dbReference type="ChEBI" id="CHEBI:57273"/>
        <dbReference type="ChEBI" id="CHEBI:58189"/>
        <dbReference type="ChEBI" id="CHEBI:146021"/>
        <dbReference type="ChEBI" id="CHEBI:146022"/>
    </reaction>
    <physiologicalReaction direction="left-to-right" evidence="16">
        <dbReference type="Rhea" id="RHEA:62905"/>
    </physiologicalReaction>
</comment>
<dbReference type="SUPFAM" id="SSF53756">
    <property type="entry name" value="UDP-Glycosyltransferase/glycogen phosphorylase"/>
    <property type="match status" value="1"/>
</dbReference>
<protein>
    <recommendedName>
        <fullName evidence="19">Fucosyltransferase</fullName>
        <ecNumber evidence="19">2.4.1.-</ecNumber>
    </recommendedName>
</protein>
<evidence type="ECO:0000256" key="1">
    <source>
        <dbReference type="ARBA" id="ARBA00004447"/>
    </source>
</evidence>
<comment type="similarity">
    <text evidence="3 19">Belongs to the glycosyltransferase 10 family.</text>
</comment>
<dbReference type="Proteomes" id="UP000001646">
    <property type="component" value="Unplaced"/>
</dbReference>
<comment type="subcellular location">
    <subcellularLocation>
        <location evidence="1 19">Golgi apparatus</location>
        <location evidence="1 19">Golgi stack membrane</location>
        <topology evidence="1 19">Single-pass type II membrane protein</topology>
    </subcellularLocation>
</comment>
<dbReference type="OrthoDB" id="427096at2759"/>
<comment type="catalytic activity">
    <reaction evidence="18">
        <text>beta-D-galactosyl-(1-&gt;4)-N-acetyl-D-glucosamine + GDP-beta-L-fucose = beta-D-galactosyl-(1-&gt;4)-[alpha-L-fucosyl-(1-&gt;3)]-N-acetyl-D-glucosamine + GDP + H(+)</text>
        <dbReference type="Rhea" id="RHEA:62824"/>
        <dbReference type="ChEBI" id="CHEBI:15378"/>
        <dbReference type="ChEBI" id="CHEBI:57273"/>
        <dbReference type="ChEBI" id="CHEBI:58189"/>
        <dbReference type="ChEBI" id="CHEBI:60152"/>
        <dbReference type="ChEBI" id="CHEBI:62287"/>
    </reaction>
    <physiologicalReaction direction="left-to-right" evidence="18">
        <dbReference type="Rhea" id="RHEA:62825"/>
    </physiologicalReaction>
</comment>
<reference evidence="22" key="3">
    <citation type="submission" date="2025-09" db="UniProtKB">
        <authorList>
            <consortium name="Ensembl"/>
        </authorList>
    </citation>
    <scope>IDENTIFICATION</scope>
</reference>
<keyword evidence="9 19" id="KW-0333">Golgi apparatus</keyword>
<dbReference type="EC" id="2.4.1.-" evidence="19"/>
<evidence type="ECO:0000256" key="15">
    <source>
        <dbReference type="ARBA" id="ARBA00036273"/>
    </source>
</evidence>
<evidence type="ECO:0000256" key="2">
    <source>
        <dbReference type="ARBA" id="ARBA00004922"/>
    </source>
</evidence>
<keyword evidence="7" id="KW-0735">Signal-anchor</keyword>
<feature type="transmembrane region" description="Helical" evidence="19">
    <location>
        <begin position="12"/>
        <end position="33"/>
    </location>
</feature>
<dbReference type="InterPro" id="IPR001503">
    <property type="entry name" value="Glyco_trans_10"/>
</dbReference>
<keyword evidence="12" id="KW-0325">Glycoprotein</keyword>
<dbReference type="eggNOG" id="KOG2619">
    <property type="taxonomic scope" value="Eukaryota"/>
</dbReference>
<evidence type="ECO:0000256" key="13">
    <source>
        <dbReference type="ARBA" id="ARBA00029329"/>
    </source>
</evidence>
<keyword evidence="4 19" id="KW-0328">Glycosyltransferase</keyword>
<dbReference type="GO" id="GO:0032580">
    <property type="term" value="C:Golgi cisterna membrane"/>
    <property type="evidence" value="ECO:0007669"/>
    <property type="project" value="UniProtKB-SubCell"/>
</dbReference>
<evidence type="ECO:0000256" key="19">
    <source>
        <dbReference type="RuleBase" id="RU003832"/>
    </source>
</evidence>
<comment type="catalytic activity">
    <reaction evidence="14">
        <text>an alpha-Neu5Ac-(2-&gt;3)-beta-D-Gal-(1-&gt;4)-beta-D-GlcNAc-(1-&gt;3)-beta-D-Gal-(1-&gt;4)-[alpha-L-Fuc-(1-&gt;3)]-beta-D-GlcNAc derivative + GDP-beta-L-fucose = an alpha-Neu5Ac-(2-&gt;3)-beta-D-Gal-(1-&gt;4)-[alpha-L-Fuc-(1-&gt;3)]-beta-D-GlcNAc-(1-&gt;3)-beta-D-Gal-(1-&gt;4)-[alpha-L-Fuc-(1-&gt;3)]-beta-D-GlcNAc derivative + GDP + H(+)</text>
        <dbReference type="Rhea" id="RHEA:52864"/>
        <dbReference type="ChEBI" id="CHEBI:15378"/>
        <dbReference type="ChEBI" id="CHEBI:57273"/>
        <dbReference type="ChEBI" id="CHEBI:58189"/>
        <dbReference type="ChEBI" id="CHEBI:145342"/>
        <dbReference type="ChEBI" id="CHEBI:145343"/>
    </reaction>
    <physiologicalReaction direction="left-to-right" evidence="14">
        <dbReference type="Rhea" id="RHEA:52865"/>
    </physiologicalReaction>
</comment>
<comment type="pathway">
    <text evidence="2">Protein modification; protein glycosylation.</text>
</comment>
<comment type="catalytic activity">
    <reaction evidence="15">
        <text>a beta-D-galactosyl-(1-&gt;3)-N-acetyl-beta-D-glucosaminyl derivative + GDP-beta-L-fucose = a beta-D-galactosyl-(1-&gt;3)-[alpha-L-fucosyl-(1-&gt;4)]-N-acetyl-beta-D-glucosaminyl derivative + GDP + H(+)</text>
        <dbReference type="Rhea" id="RHEA:23628"/>
        <dbReference type="ChEBI" id="CHEBI:15378"/>
        <dbReference type="ChEBI" id="CHEBI:57273"/>
        <dbReference type="ChEBI" id="CHEBI:58189"/>
        <dbReference type="ChEBI" id="CHEBI:133506"/>
        <dbReference type="ChEBI" id="CHEBI:140304"/>
        <dbReference type="EC" id="2.4.1.65"/>
    </reaction>
    <physiologicalReaction direction="left-to-right" evidence="15">
        <dbReference type="Rhea" id="RHEA:23629"/>
    </physiologicalReaction>
</comment>
<evidence type="ECO:0000313" key="22">
    <source>
        <dbReference type="Ensembl" id="ENSACAP00000008352.3"/>
    </source>
</evidence>
<accession>H9GDZ6</accession>
<keyword evidence="5 19" id="KW-0808">Transferase</keyword>
<evidence type="ECO:0000256" key="3">
    <source>
        <dbReference type="ARBA" id="ARBA00008919"/>
    </source>
</evidence>
<evidence type="ECO:0000256" key="8">
    <source>
        <dbReference type="ARBA" id="ARBA00022989"/>
    </source>
</evidence>
<evidence type="ECO:0000256" key="18">
    <source>
        <dbReference type="ARBA" id="ARBA00036928"/>
    </source>
</evidence>
<dbReference type="GO" id="GO:0017083">
    <property type="term" value="F:4-galactosyl-N-acetylglucosaminide 3-alpha-L-fucosyltransferase activity"/>
    <property type="evidence" value="ECO:0007669"/>
    <property type="project" value="UniProtKB-EC"/>
</dbReference>
<evidence type="ECO:0000256" key="5">
    <source>
        <dbReference type="ARBA" id="ARBA00022679"/>
    </source>
</evidence>
<dbReference type="KEGG" id="acs:100565215"/>